<dbReference type="Gene3D" id="1.20.120.1630">
    <property type="match status" value="1"/>
</dbReference>
<sequence length="170" mass="19470">MTFFYILFVFVVAQRLLEVVYARFNEKRMKEQGAVEAGADHYKWIVLLHVFFFLSLLAEVLYFGTSTARGWSLFLSIFLIAQVLRVWTLSSLGKFWNTKIIVLPGATKVSRGPYRWIPHPNYIVVAMEIAALPLIFGAWRTALFFSIANALLLLLVRIPAEEKALQELKG</sequence>
<evidence type="ECO:0000256" key="1">
    <source>
        <dbReference type="ARBA" id="ARBA00004141"/>
    </source>
</evidence>
<dbReference type="Proteomes" id="UP000429595">
    <property type="component" value="Unassembled WGS sequence"/>
</dbReference>
<evidence type="ECO:0000313" key="7">
    <source>
        <dbReference type="Proteomes" id="UP000429595"/>
    </source>
</evidence>
<gene>
    <name evidence="6" type="ORF">F9802_13915</name>
</gene>
<dbReference type="PANTHER" id="PTHR43847:SF1">
    <property type="entry name" value="BLL3993 PROTEIN"/>
    <property type="match status" value="1"/>
</dbReference>
<dbReference type="GO" id="GO:0016020">
    <property type="term" value="C:membrane"/>
    <property type="evidence" value="ECO:0007669"/>
    <property type="project" value="UniProtKB-SubCell"/>
</dbReference>
<evidence type="ECO:0000256" key="5">
    <source>
        <dbReference type="SAM" id="Phobius"/>
    </source>
</evidence>
<dbReference type="AlphaFoldDB" id="A0A6I1FNQ9"/>
<accession>A0A6I1FNQ9</accession>
<feature type="transmembrane region" description="Helical" evidence="5">
    <location>
        <begin position="44"/>
        <end position="65"/>
    </location>
</feature>
<proteinExistence type="predicted"/>
<reference evidence="6 7" key="1">
    <citation type="submission" date="2019-10" db="EMBL/GenBank/DDBJ databases">
        <title>Bacillus aerolatum sp. nov., isolated from bioaerosol of sport playgrounds.</title>
        <authorList>
            <person name="Chen P."/>
            <person name="Zhang G."/>
        </authorList>
    </citation>
    <scope>NUCLEOTIDE SEQUENCE [LARGE SCALE GENOMIC DNA]</scope>
    <source>
        <strain evidence="6 7">CX253</strain>
    </source>
</reference>
<dbReference type="PANTHER" id="PTHR43847">
    <property type="entry name" value="BLL3993 PROTEIN"/>
    <property type="match status" value="1"/>
</dbReference>
<keyword evidence="3 5" id="KW-1133">Transmembrane helix</keyword>
<keyword evidence="4 5" id="KW-0472">Membrane</keyword>
<evidence type="ECO:0000256" key="3">
    <source>
        <dbReference type="ARBA" id="ARBA00022989"/>
    </source>
</evidence>
<evidence type="ECO:0000256" key="4">
    <source>
        <dbReference type="ARBA" id="ARBA00023136"/>
    </source>
</evidence>
<dbReference type="EMBL" id="WEIO01000008">
    <property type="protein sequence ID" value="KAB7705665.1"/>
    <property type="molecule type" value="Genomic_DNA"/>
</dbReference>
<name>A0A6I1FNQ9_9BACI</name>
<organism evidence="6 7">
    <name type="scientific">Bacillus aerolatus</name>
    <dbReference type="NCBI Taxonomy" id="2653354"/>
    <lineage>
        <taxon>Bacteria</taxon>
        <taxon>Bacillati</taxon>
        <taxon>Bacillota</taxon>
        <taxon>Bacilli</taxon>
        <taxon>Bacillales</taxon>
        <taxon>Bacillaceae</taxon>
        <taxon>Bacillus</taxon>
    </lineage>
</organism>
<dbReference type="InterPro" id="IPR007269">
    <property type="entry name" value="ICMT_MeTrfase"/>
</dbReference>
<dbReference type="Pfam" id="PF04140">
    <property type="entry name" value="ICMT"/>
    <property type="match status" value="1"/>
</dbReference>
<feature type="transmembrane region" description="Helical" evidence="5">
    <location>
        <begin position="6"/>
        <end position="24"/>
    </location>
</feature>
<dbReference type="InterPro" id="IPR052527">
    <property type="entry name" value="Metal_cation-efflux_comp"/>
</dbReference>
<comment type="subcellular location">
    <subcellularLocation>
        <location evidence="1">Membrane</location>
        <topology evidence="1">Multi-pass membrane protein</topology>
    </subcellularLocation>
</comment>
<evidence type="ECO:0000256" key="2">
    <source>
        <dbReference type="ARBA" id="ARBA00022692"/>
    </source>
</evidence>
<feature type="transmembrane region" description="Helical" evidence="5">
    <location>
        <begin position="142"/>
        <end position="160"/>
    </location>
</feature>
<keyword evidence="2 5" id="KW-0812">Transmembrane</keyword>
<keyword evidence="7" id="KW-1185">Reference proteome</keyword>
<dbReference type="GO" id="GO:0004671">
    <property type="term" value="F:protein C-terminal S-isoprenylcysteine carboxyl O-methyltransferase activity"/>
    <property type="evidence" value="ECO:0007669"/>
    <property type="project" value="InterPro"/>
</dbReference>
<comment type="caution">
    <text evidence="6">The sequence shown here is derived from an EMBL/GenBank/DDBJ whole genome shotgun (WGS) entry which is preliminary data.</text>
</comment>
<evidence type="ECO:0000313" key="6">
    <source>
        <dbReference type="EMBL" id="KAB7705665.1"/>
    </source>
</evidence>
<evidence type="ECO:0008006" key="8">
    <source>
        <dbReference type="Google" id="ProtNLM"/>
    </source>
</evidence>
<feature type="transmembrane region" description="Helical" evidence="5">
    <location>
        <begin position="71"/>
        <end position="96"/>
    </location>
</feature>
<protein>
    <recommendedName>
        <fullName evidence="8">Isoprenylcysteine carboxyl methyltransferase</fullName>
    </recommendedName>
</protein>